<proteinExistence type="predicted"/>
<dbReference type="PANTHER" id="PTHR13620:SF105">
    <property type="entry name" value="OS01G0737700 PROTEIN"/>
    <property type="match status" value="1"/>
</dbReference>
<dbReference type="GO" id="GO:0008408">
    <property type="term" value="F:3'-5' exonuclease activity"/>
    <property type="evidence" value="ECO:0007669"/>
    <property type="project" value="InterPro"/>
</dbReference>
<dbReference type="InterPro" id="IPR036397">
    <property type="entry name" value="RNaseH_sf"/>
</dbReference>
<evidence type="ECO:0000313" key="5">
    <source>
        <dbReference type="Proteomes" id="UP001180020"/>
    </source>
</evidence>
<protein>
    <recommendedName>
        <fullName evidence="3">3'-5' exonuclease domain-containing protein</fullName>
    </recommendedName>
</protein>
<evidence type="ECO:0000313" key="4">
    <source>
        <dbReference type="EMBL" id="KAK1317570.1"/>
    </source>
</evidence>
<dbReference type="Pfam" id="PF01612">
    <property type="entry name" value="DNA_pol_A_exo1"/>
    <property type="match status" value="1"/>
</dbReference>
<comment type="caution">
    <text evidence="4">The sequence shown here is derived from an EMBL/GenBank/DDBJ whole genome shotgun (WGS) entry which is preliminary data.</text>
</comment>
<evidence type="ECO:0000259" key="3">
    <source>
        <dbReference type="Pfam" id="PF01612"/>
    </source>
</evidence>
<dbReference type="GO" id="GO:0003676">
    <property type="term" value="F:nucleic acid binding"/>
    <property type="evidence" value="ECO:0007669"/>
    <property type="project" value="InterPro"/>
</dbReference>
<gene>
    <name evidence="4" type="ORF">QJS10_CPA05g01855</name>
</gene>
<dbReference type="PANTHER" id="PTHR13620">
    <property type="entry name" value="3-5 EXONUCLEASE"/>
    <property type="match status" value="1"/>
</dbReference>
<dbReference type="InterPro" id="IPR012337">
    <property type="entry name" value="RNaseH-like_sf"/>
</dbReference>
<organism evidence="4 5">
    <name type="scientific">Acorus calamus</name>
    <name type="common">Sweet flag</name>
    <dbReference type="NCBI Taxonomy" id="4465"/>
    <lineage>
        <taxon>Eukaryota</taxon>
        <taxon>Viridiplantae</taxon>
        <taxon>Streptophyta</taxon>
        <taxon>Embryophyta</taxon>
        <taxon>Tracheophyta</taxon>
        <taxon>Spermatophyta</taxon>
        <taxon>Magnoliopsida</taxon>
        <taxon>Liliopsida</taxon>
        <taxon>Acoraceae</taxon>
        <taxon>Acorus</taxon>
    </lineage>
</organism>
<dbReference type="EMBL" id="JAUJYO010000005">
    <property type="protein sequence ID" value="KAK1317570.1"/>
    <property type="molecule type" value="Genomic_DNA"/>
</dbReference>
<evidence type="ECO:0000256" key="2">
    <source>
        <dbReference type="ARBA" id="ARBA00022801"/>
    </source>
</evidence>
<keyword evidence="5" id="KW-1185">Reference proteome</keyword>
<dbReference type="CDD" id="cd06141">
    <property type="entry name" value="WRN_exo"/>
    <property type="match status" value="1"/>
</dbReference>
<dbReference type="GO" id="GO:0006139">
    <property type="term" value="P:nucleobase-containing compound metabolic process"/>
    <property type="evidence" value="ECO:0007669"/>
    <property type="project" value="InterPro"/>
</dbReference>
<keyword evidence="1" id="KW-0540">Nuclease</keyword>
<sequence>MDPSRITIEELPESETKFMVHFFDDAHITTVVTSSGDEATEWVNEVLSIHHRSTTTTTTTTTTIIVGLDIEWRPNFGRQYDNPAAVLQLCIGHHCLVFQLLHCDYIPEALSGFLSNPNFTFIGVGIGEDVEKLVVDHDLMVANTKDLRVMAVEETGRGELRREGLKGLAREVLGREVAKPRRVQLGRWDNLWLNLDQIMYACIDAFLSFEIARRLVVSS</sequence>
<name>A0AAV9EUZ3_ACOCL</name>
<dbReference type="InterPro" id="IPR051132">
    <property type="entry name" value="3-5_Exonuclease_domain"/>
</dbReference>
<dbReference type="FunFam" id="3.30.420.10:FF:000054">
    <property type="entry name" value="Werner Syndrome-like exonuclease"/>
    <property type="match status" value="1"/>
</dbReference>
<dbReference type="InterPro" id="IPR002562">
    <property type="entry name" value="3'-5'_exonuclease_dom"/>
</dbReference>
<dbReference type="GO" id="GO:0005634">
    <property type="term" value="C:nucleus"/>
    <property type="evidence" value="ECO:0007669"/>
    <property type="project" value="TreeGrafter"/>
</dbReference>
<reference evidence="4" key="1">
    <citation type="journal article" date="2023" name="Nat. Commun.">
        <title>Diploid and tetraploid genomes of Acorus and the evolution of monocots.</title>
        <authorList>
            <person name="Ma L."/>
            <person name="Liu K.W."/>
            <person name="Li Z."/>
            <person name="Hsiao Y.Y."/>
            <person name="Qi Y."/>
            <person name="Fu T."/>
            <person name="Tang G.D."/>
            <person name="Zhang D."/>
            <person name="Sun W.H."/>
            <person name="Liu D.K."/>
            <person name="Li Y."/>
            <person name="Chen G.Z."/>
            <person name="Liu X.D."/>
            <person name="Liao X.Y."/>
            <person name="Jiang Y.T."/>
            <person name="Yu X."/>
            <person name="Hao Y."/>
            <person name="Huang J."/>
            <person name="Zhao X.W."/>
            <person name="Ke S."/>
            <person name="Chen Y.Y."/>
            <person name="Wu W.L."/>
            <person name="Hsu J.L."/>
            <person name="Lin Y.F."/>
            <person name="Huang M.D."/>
            <person name="Li C.Y."/>
            <person name="Huang L."/>
            <person name="Wang Z.W."/>
            <person name="Zhao X."/>
            <person name="Zhong W.Y."/>
            <person name="Peng D.H."/>
            <person name="Ahmad S."/>
            <person name="Lan S."/>
            <person name="Zhang J.S."/>
            <person name="Tsai W.C."/>
            <person name="Van de Peer Y."/>
            <person name="Liu Z.J."/>
        </authorList>
    </citation>
    <scope>NUCLEOTIDE SEQUENCE</scope>
    <source>
        <strain evidence="4">CP</strain>
    </source>
</reference>
<evidence type="ECO:0000256" key="1">
    <source>
        <dbReference type="ARBA" id="ARBA00022722"/>
    </source>
</evidence>
<feature type="domain" description="3'-5' exonuclease" evidence="3">
    <location>
        <begin position="65"/>
        <end position="215"/>
    </location>
</feature>
<dbReference type="GO" id="GO:0005737">
    <property type="term" value="C:cytoplasm"/>
    <property type="evidence" value="ECO:0007669"/>
    <property type="project" value="TreeGrafter"/>
</dbReference>
<reference evidence="4" key="2">
    <citation type="submission" date="2023-06" db="EMBL/GenBank/DDBJ databases">
        <authorList>
            <person name="Ma L."/>
            <person name="Liu K.-W."/>
            <person name="Li Z."/>
            <person name="Hsiao Y.-Y."/>
            <person name="Qi Y."/>
            <person name="Fu T."/>
            <person name="Tang G."/>
            <person name="Zhang D."/>
            <person name="Sun W.-H."/>
            <person name="Liu D.-K."/>
            <person name="Li Y."/>
            <person name="Chen G.-Z."/>
            <person name="Liu X.-D."/>
            <person name="Liao X.-Y."/>
            <person name="Jiang Y.-T."/>
            <person name="Yu X."/>
            <person name="Hao Y."/>
            <person name="Huang J."/>
            <person name="Zhao X.-W."/>
            <person name="Ke S."/>
            <person name="Chen Y.-Y."/>
            <person name="Wu W.-L."/>
            <person name="Hsu J.-L."/>
            <person name="Lin Y.-F."/>
            <person name="Huang M.-D."/>
            <person name="Li C.-Y."/>
            <person name="Huang L."/>
            <person name="Wang Z.-W."/>
            <person name="Zhao X."/>
            <person name="Zhong W.-Y."/>
            <person name="Peng D.-H."/>
            <person name="Ahmad S."/>
            <person name="Lan S."/>
            <person name="Zhang J.-S."/>
            <person name="Tsai W.-C."/>
            <person name="Van De Peer Y."/>
            <person name="Liu Z.-J."/>
        </authorList>
    </citation>
    <scope>NUCLEOTIDE SEQUENCE</scope>
    <source>
        <strain evidence="4">CP</strain>
        <tissue evidence="4">Leaves</tissue>
    </source>
</reference>
<dbReference type="Gene3D" id="3.30.420.10">
    <property type="entry name" value="Ribonuclease H-like superfamily/Ribonuclease H"/>
    <property type="match status" value="1"/>
</dbReference>
<dbReference type="AlphaFoldDB" id="A0AAV9EUZ3"/>
<dbReference type="SUPFAM" id="SSF53098">
    <property type="entry name" value="Ribonuclease H-like"/>
    <property type="match status" value="1"/>
</dbReference>
<accession>A0AAV9EUZ3</accession>
<keyword evidence="2" id="KW-0378">Hydrolase</keyword>
<dbReference type="Proteomes" id="UP001180020">
    <property type="component" value="Unassembled WGS sequence"/>
</dbReference>